<dbReference type="Proteomes" id="UP000230750">
    <property type="component" value="Unassembled WGS sequence"/>
</dbReference>
<evidence type="ECO:0000256" key="7">
    <source>
        <dbReference type="ARBA" id="ARBA00023157"/>
    </source>
</evidence>
<comment type="caution">
    <text evidence="13">The sequence shown here is derived from an EMBL/GenBank/DDBJ whole genome shotgun (WGS) entry which is preliminary data.</text>
</comment>
<evidence type="ECO:0000256" key="6">
    <source>
        <dbReference type="ARBA" id="ARBA00023136"/>
    </source>
</evidence>
<dbReference type="PRINTS" id="PR00237">
    <property type="entry name" value="GPCRRHODOPSN"/>
</dbReference>
<dbReference type="PANTHER" id="PTHR45695">
    <property type="entry name" value="LEUCOKININ RECEPTOR-RELATED"/>
    <property type="match status" value="1"/>
</dbReference>
<accession>A0A2G8L6M2</accession>
<dbReference type="InterPro" id="IPR017452">
    <property type="entry name" value="GPCR_Rhodpsn_7TM"/>
</dbReference>
<keyword evidence="8 13" id="KW-0675">Receptor</keyword>
<keyword evidence="5" id="KW-0297">G-protein coupled receptor</keyword>
<gene>
    <name evidence="13" type="ORF">BSL78_07254</name>
</gene>
<dbReference type="STRING" id="307972.A0A2G8L6M2"/>
<dbReference type="GO" id="GO:0005886">
    <property type="term" value="C:plasma membrane"/>
    <property type="evidence" value="ECO:0007669"/>
    <property type="project" value="UniProtKB-SubCell"/>
</dbReference>
<evidence type="ECO:0000256" key="8">
    <source>
        <dbReference type="ARBA" id="ARBA00023170"/>
    </source>
</evidence>
<evidence type="ECO:0000256" key="3">
    <source>
        <dbReference type="ARBA" id="ARBA00022692"/>
    </source>
</evidence>
<evidence type="ECO:0000256" key="9">
    <source>
        <dbReference type="ARBA" id="ARBA00023180"/>
    </source>
</evidence>
<protein>
    <submittedName>
        <fullName evidence="13">Putative G-protein coupled receptor</fullName>
    </submittedName>
</protein>
<keyword evidence="4 11" id="KW-1133">Transmembrane helix</keyword>
<feature type="transmembrane region" description="Helical" evidence="11">
    <location>
        <begin position="50"/>
        <end position="70"/>
    </location>
</feature>
<dbReference type="GO" id="GO:0004930">
    <property type="term" value="F:G protein-coupled receptor activity"/>
    <property type="evidence" value="ECO:0007669"/>
    <property type="project" value="UniProtKB-KW"/>
</dbReference>
<feature type="transmembrane region" description="Helical" evidence="11">
    <location>
        <begin position="179"/>
        <end position="203"/>
    </location>
</feature>
<reference evidence="13 14" key="1">
    <citation type="journal article" date="2017" name="PLoS Biol.">
        <title>The sea cucumber genome provides insights into morphological evolution and visceral regeneration.</title>
        <authorList>
            <person name="Zhang X."/>
            <person name="Sun L."/>
            <person name="Yuan J."/>
            <person name="Sun Y."/>
            <person name="Gao Y."/>
            <person name="Zhang L."/>
            <person name="Li S."/>
            <person name="Dai H."/>
            <person name="Hamel J.F."/>
            <person name="Liu C."/>
            <person name="Yu Y."/>
            <person name="Liu S."/>
            <person name="Lin W."/>
            <person name="Guo K."/>
            <person name="Jin S."/>
            <person name="Xu P."/>
            <person name="Storey K.B."/>
            <person name="Huan P."/>
            <person name="Zhang T."/>
            <person name="Zhou Y."/>
            <person name="Zhang J."/>
            <person name="Lin C."/>
            <person name="Li X."/>
            <person name="Xing L."/>
            <person name="Huo D."/>
            <person name="Sun M."/>
            <person name="Wang L."/>
            <person name="Mercier A."/>
            <person name="Li F."/>
            <person name="Yang H."/>
            <person name="Xiang J."/>
        </authorList>
    </citation>
    <scope>NUCLEOTIDE SEQUENCE [LARGE SCALE GENOMIC DNA]</scope>
    <source>
        <strain evidence="13">Shaxun</strain>
        <tissue evidence="13">Muscle</tissue>
    </source>
</reference>
<evidence type="ECO:0000256" key="1">
    <source>
        <dbReference type="ARBA" id="ARBA00004651"/>
    </source>
</evidence>
<evidence type="ECO:0000256" key="4">
    <source>
        <dbReference type="ARBA" id="ARBA00022989"/>
    </source>
</evidence>
<dbReference type="InterPro" id="IPR000276">
    <property type="entry name" value="GPCR_Rhodpsn"/>
</dbReference>
<dbReference type="Gene3D" id="1.20.1070.10">
    <property type="entry name" value="Rhodopsin 7-helix transmembrane proteins"/>
    <property type="match status" value="1"/>
</dbReference>
<keyword evidence="9" id="KW-0325">Glycoprotein</keyword>
<dbReference type="PROSITE" id="PS50262">
    <property type="entry name" value="G_PROTEIN_RECEP_F1_2"/>
    <property type="match status" value="1"/>
</dbReference>
<feature type="domain" description="G-protein coupled receptors family 1 profile" evidence="12">
    <location>
        <begin position="23"/>
        <end position="200"/>
    </location>
</feature>
<keyword evidence="6 11" id="KW-0472">Membrane</keyword>
<evidence type="ECO:0000256" key="10">
    <source>
        <dbReference type="ARBA" id="ARBA00023224"/>
    </source>
</evidence>
<evidence type="ECO:0000313" key="14">
    <source>
        <dbReference type="Proteomes" id="UP000230750"/>
    </source>
</evidence>
<evidence type="ECO:0000259" key="12">
    <source>
        <dbReference type="PROSITE" id="PS50262"/>
    </source>
</evidence>
<proteinExistence type="predicted"/>
<evidence type="ECO:0000256" key="11">
    <source>
        <dbReference type="SAM" id="Phobius"/>
    </source>
</evidence>
<keyword evidence="2" id="KW-1003">Cell membrane</keyword>
<evidence type="ECO:0000313" key="13">
    <source>
        <dbReference type="EMBL" id="PIK55825.1"/>
    </source>
</evidence>
<organism evidence="13 14">
    <name type="scientific">Stichopus japonicus</name>
    <name type="common">Sea cucumber</name>
    <dbReference type="NCBI Taxonomy" id="307972"/>
    <lineage>
        <taxon>Eukaryota</taxon>
        <taxon>Metazoa</taxon>
        <taxon>Echinodermata</taxon>
        <taxon>Eleutherozoa</taxon>
        <taxon>Echinozoa</taxon>
        <taxon>Holothuroidea</taxon>
        <taxon>Aspidochirotacea</taxon>
        <taxon>Aspidochirotida</taxon>
        <taxon>Stichopodidae</taxon>
        <taxon>Apostichopus</taxon>
    </lineage>
</organism>
<name>A0A2G8L6M2_STIJA</name>
<keyword evidence="10" id="KW-0807">Transducer</keyword>
<feature type="transmembrane region" description="Helical" evidence="11">
    <location>
        <begin position="90"/>
        <end position="117"/>
    </location>
</feature>
<feature type="transmembrane region" description="Helical" evidence="11">
    <location>
        <begin position="140"/>
        <end position="159"/>
    </location>
</feature>
<sequence>MISRGQKAGQTSYLVAVQATCCTLTAMTIDRYYLIVHAVKSRQTRTTRKAVIININIWIGSFVVHLPAFILSDIKTDHCEMAFTGFKYYFLGLVLLMYVIPLAVISACYANILVIVWRKTSAGTESAQAHERSIRQKKKITRMVFLVILAFAVCWLPIHAYNLVNEFKPDQFRVTNVTVFMQVFALSLSYSNSCINPFIYAFTTATFKKHFKKVFSLKLVDSETSAGAKDDSVSGYRKIAKDEMSSMTCDTKV</sequence>
<dbReference type="OrthoDB" id="9445642at2759"/>
<dbReference type="SUPFAM" id="SSF81321">
    <property type="entry name" value="Family A G protein-coupled receptor-like"/>
    <property type="match status" value="1"/>
</dbReference>
<evidence type="ECO:0000256" key="2">
    <source>
        <dbReference type="ARBA" id="ARBA00022475"/>
    </source>
</evidence>
<keyword evidence="14" id="KW-1185">Reference proteome</keyword>
<keyword evidence="7" id="KW-1015">Disulfide bond</keyword>
<dbReference type="PANTHER" id="PTHR45695:SF23">
    <property type="entry name" value="GALANIN-LIKE G-PROTEIN COUPLED RECEPTOR NPR-9"/>
    <property type="match status" value="1"/>
</dbReference>
<dbReference type="EMBL" id="MRZV01000199">
    <property type="protein sequence ID" value="PIK55825.1"/>
    <property type="molecule type" value="Genomic_DNA"/>
</dbReference>
<evidence type="ECO:0000256" key="5">
    <source>
        <dbReference type="ARBA" id="ARBA00023040"/>
    </source>
</evidence>
<keyword evidence="3 11" id="KW-0812">Transmembrane</keyword>
<dbReference type="Pfam" id="PF00001">
    <property type="entry name" value="7tm_1"/>
    <property type="match status" value="1"/>
</dbReference>
<dbReference type="AlphaFoldDB" id="A0A2G8L6M2"/>
<comment type="subcellular location">
    <subcellularLocation>
        <location evidence="1">Cell membrane</location>
        <topology evidence="1">Multi-pass membrane protein</topology>
    </subcellularLocation>
</comment>